<feature type="transmembrane region" description="Helical" evidence="10">
    <location>
        <begin position="112"/>
        <end position="136"/>
    </location>
</feature>
<evidence type="ECO:0000256" key="4">
    <source>
        <dbReference type="ARBA" id="ARBA00022692"/>
    </source>
</evidence>
<dbReference type="PANTHER" id="PTHR30309:SF0">
    <property type="entry name" value="GLYCEROL-3-PHOSPHATE ACYLTRANSFERASE-RELATED"/>
    <property type="match status" value="1"/>
</dbReference>
<evidence type="ECO:0000256" key="5">
    <source>
        <dbReference type="ARBA" id="ARBA00022989"/>
    </source>
</evidence>
<evidence type="ECO:0000256" key="8">
    <source>
        <dbReference type="ARBA" id="ARBA00023209"/>
    </source>
</evidence>
<feature type="transmembrane region" description="Helical" evidence="10">
    <location>
        <begin position="87"/>
        <end position="106"/>
    </location>
</feature>
<dbReference type="Pfam" id="PF02660">
    <property type="entry name" value="G3P_acyltransf"/>
    <property type="match status" value="1"/>
</dbReference>
<feature type="transmembrane region" description="Helical" evidence="10">
    <location>
        <begin position="58"/>
        <end position="80"/>
    </location>
</feature>
<evidence type="ECO:0000256" key="10">
    <source>
        <dbReference type="SAM" id="Phobius"/>
    </source>
</evidence>
<keyword evidence="2" id="KW-0444">Lipid biosynthesis</keyword>
<keyword evidence="9" id="KW-1208">Phospholipid metabolism</keyword>
<keyword evidence="7 10" id="KW-0472">Membrane</keyword>
<dbReference type="HAMAP" id="MF_01043">
    <property type="entry name" value="PlsY"/>
    <property type="match status" value="1"/>
</dbReference>
<keyword evidence="5 10" id="KW-1133">Transmembrane helix</keyword>
<feature type="transmembrane region" description="Helical" evidence="10">
    <location>
        <begin position="168"/>
        <end position="187"/>
    </location>
</feature>
<reference evidence="11" key="1">
    <citation type="submission" date="2016-10" db="EMBL/GenBank/DDBJ databases">
        <authorList>
            <person name="de Groot N.N."/>
        </authorList>
    </citation>
    <scope>NUCLEOTIDE SEQUENCE</scope>
</reference>
<accession>A0A1W1C863</accession>
<keyword evidence="11" id="KW-0012">Acyltransferase</keyword>
<keyword evidence="1" id="KW-1003">Cell membrane</keyword>
<protein>
    <submittedName>
        <fullName evidence="11">Acyl-phosphate:glycerol-3-phosphate O-acyltransferase PlsY</fullName>
    </submittedName>
</protein>
<evidence type="ECO:0000256" key="9">
    <source>
        <dbReference type="ARBA" id="ARBA00023264"/>
    </source>
</evidence>
<dbReference type="GO" id="GO:0005886">
    <property type="term" value="C:plasma membrane"/>
    <property type="evidence" value="ECO:0007669"/>
    <property type="project" value="InterPro"/>
</dbReference>
<dbReference type="SMART" id="SM01207">
    <property type="entry name" value="G3P_acyltransf"/>
    <property type="match status" value="1"/>
</dbReference>
<gene>
    <name evidence="11" type="ORF">MNB_SV-12-1059</name>
</gene>
<organism evidence="11">
    <name type="scientific">hydrothermal vent metagenome</name>
    <dbReference type="NCBI Taxonomy" id="652676"/>
    <lineage>
        <taxon>unclassified sequences</taxon>
        <taxon>metagenomes</taxon>
        <taxon>ecological metagenomes</taxon>
    </lineage>
</organism>
<evidence type="ECO:0000256" key="2">
    <source>
        <dbReference type="ARBA" id="ARBA00022516"/>
    </source>
</evidence>
<sequence>MNLILYLSAYLLAAIPFGFILAKVFANVDVRKEGSGNIGATNVLRVVKEKNPDLAKKLTIATFALDVTKGMIVILIAMALGADDGVLWTLAVLSVMGHCFSPFLFFEGGKGVATGFGVLLIMLPIESLIAIVVWVISSKVLKISSLSSLIGLTALLISSYIIHPYIPVIDAHAPICIIAFIIFYKHIPNIVRLFKREEAKVL</sequence>
<keyword evidence="6" id="KW-0443">Lipid metabolism</keyword>
<proteinExistence type="inferred from homology"/>
<name>A0A1W1C863_9ZZZZ</name>
<dbReference type="GO" id="GO:0008654">
    <property type="term" value="P:phospholipid biosynthetic process"/>
    <property type="evidence" value="ECO:0007669"/>
    <property type="project" value="UniProtKB-KW"/>
</dbReference>
<keyword evidence="8" id="KW-0594">Phospholipid biosynthesis</keyword>
<evidence type="ECO:0000256" key="1">
    <source>
        <dbReference type="ARBA" id="ARBA00022475"/>
    </source>
</evidence>
<dbReference type="InterPro" id="IPR003811">
    <property type="entry name" value="G3P_acylTferase_PlsY"/>
</dbReference>
<dbReference type="PANTHER" id="PTHR30309">
    <property type="entry name" value="INNER MEMBRANE PROTEIN YGIH"/>
    <property type="match status" value="1"/>
</dbReference>
<evidence type="ECO:0000256" key="7">
    <source>
        <dbReference type="ARBA" id="ARBA00023136"/>
    </source>
</evidence>
<dbReference type="GO" id="GO:0043772">
    <property type="term" value="F:acyl-phosphate glycerol-3-phosphate acyltransferase activity"/>
    <property type="evidence" value="ECO:0007669"/>
    <property type="project" value="InterPro"/>
</dbReference>
<keyword evidence="3 11" id="KW-0808">Transferase</keyword>
<dbReference type="NCBIfam" id="TIGR00023">
    <property type="entry name" value="glycerol-3-phosphate 1-O-acyltransferase PlsY"/>
    <property type="match status" value="1"/>
</dbReference>
<dbReference type="EMBL" id="FPHE01000110">
    <property type="protein sequence ID" value="SFV61966.1"/>
    <property type="molecule type" value="Genomic_DNA"/>
</dbReference>
<evidence type="ECO:0000256" key="6">
    <source>
        <dbReference type="ARBA" id="ARBA00023098"/>
    </source>
</evidence>
<evidence type="ECO:0000313" key="11">
    <source>
        <dbReference type="EMBL" id="SFV61966.1"/>
    </source>
</evidence>
<dbReference type="AlphaFoldDB" id="A0A1W1C863"/>
<evidence type="ECO:0000256" key="3">
    <source>
        <dbReference type="ARBA" id="ARBA00022679"/>
    </source>
</evidence>
<keyword evidence="4 10" id="KW-0812">Transmembrane</keyword>